<gene>
    <name evidence="4" type="ORF">HK415_01095</name>
</gene>
<protein>
    <recommendedName>
        <fullName evidence="1">Lipid A deacylase</fullName>
        <ecNumber evidence="1">3.1.1.77</ecNumber>
    </recommendedName>
    <alternativeName>
        <fullName evidence="1">LPS 3-O-deacylase</fullName>
    </alternativeName>
    <alternativeName>
        <fullName evidence="1">Outer membrane enzyme</fullName>
    </alternativeName>
</protein>
<reference evidence="4 5" key="2">
    <citation type="submission" date="2020-06" db="EMBL/GenBank/DDBJ databases">
        <title>Ramlibacter rhizophilus sp. nov., isolated from rhizosphere soil of national flower Mugunghwa from South Korea.</title>
        <authorList>
            <person name="Zheng-Fei Y."/>
            <person name="Huan T."/>
        </authorList>
    </citation>
    <scope>NUCLEOTIDE SEQUENCE [LARGE SCALE GENOMIC DNA]</scope>
    <source>
        <strain evidence="4 5">B156</strain>
    </source>
</reference>
<evidence type="ECO:0000256" key="1">
    <source>
        <dbReference type="PIRNR" id="PIRNR029681"/>
    </source>
</evidence>
<feature type="chain" id="PRO_5033042652" description="Lipid A deacylase" evidence="3">
    <location>
        <begin position="36"/>
        <end position="197"/>
    </location>
</feature>
<dbReference type="Pfam" id="PF09411">
    <property type="entry name" value="PagL"/>
    <property type="match status" value="1"/>
</dbReference>
<dbReference type="EC" id="3.1.1.77" evidence="1"/>
<comment type="subcellular location">
    <subcellularLocation>
        <location evidence="1">Cell outer membrane</location>
        <topology evidence="1">Multi-pass membrane protein</topology>
    </subcellularLocation>
</comment>
<name>A0A849KCR6_9BURK</name>
<dbReference type="Proteomes" id="UP000552954">
    <property type="component" value="Unassembled WGS sequence"/>
</dbReference>
<dbReference type="GO" id="GO:0009279">
    <property type="term" value="C:cell outer membrane"/>
    <property type="evidence" value="ECO:0007669"/>
    <property type="project" value="UniProtKB-SubCell"/>
</dbReference>
<dbReference type="GO" id="GO:0050528">
    <property type="term" value="F:acyloxyacyl hydrolase activity"/>
    <property type="evidence" value="ECO:0007669"/>
    <property type="project" value="UniProtKB-EC"/>
</dbReference>
<comment type="function">
    <text evidence="1">Has lipid A 3-O-deacylase activity. Hydrolyzes the ester bond at the 3 position of lipid A, a bioactive component of lipopolysaccharide (LPS), thereby releasing the primary fatty acyl moiety.</text>
</comment>
<reference evidence="4 5" key="1">
    <citation type="submission" date="2020-05" db="EMBL/GenBank/DDBJ databases">
        <authorList>
            <person name="Khan S.A."/>
            <person name="Jeon C.O."/>
            <person name="Chun B.H."/>
        </authorList>
    </citation>
    <scope>NUCLEOTIDE SEQUENCE [LARGE SCALE GENOMIC DNA]</scope>
    <source>
        <strain evidence="4 5">B156</strain>
    </source>
</reference>
<accession>A0A849KCR6</accession>
<dbReference type="Gene3D" id="2.40.160.20">
    <property type="match status" value="1"/>
</dbReference>
<keyword evidence="1" id="KW-0472">Membrane</keyword>
<sequence length="197" mass="21471">MGLLSIDRILPSGLRPAAAAACFAAALCAGTSAHADEPGLLRRPDAVFVQVGIGEHVKSMTIGAVWDWEWKRSHRAGLLTGYTEISVGQWRVREGGDERYSTQFGITPALRLYPAGVAYGWFVEGGIGANAISPTYRNGSDRFSSVFNFGDHLGVGRRFGTQGQHEIGLRVQHFSNCGLDTPNPGENFVQLRYTQRF</sequence>
<comment type="similarity">
    <text evidence="1">Belongs to the PagL family.</text>
</comment>
<keyword evidence="1 4" id="KW-0378">Hydrolase</keyword>
<dbReference type="EMBL" id="JABFCS010000001">
    <property type="protein sequence ID" value="NNU42053.1"/>
    <property type="molecule type" value="Genomic_DNA"/>
</dbReference>
<dbReference type="PIRSF" id="PIRSF029681">
    <property type="entry name" value="PagL"/>
    <property type="match status" value="1"/>
</dbReference>
<proteinExistence type="inferred from homology"/>
<comment type="catalytic activity">
    <reaction evidence="1">
        <text>a 3-(acyloxy)acyl derivative of bacterial toxin + H2O = a 3-hydroxyacyl derivative of bacterial toxin + a fatty acid + H(+)</text>
        <dbReference type="Rhea" id="RHEA:12032"/>
        <dbReference type="ChEBI" id="CHEBI:15377"/>
        <dbReference type="ChEBI" id="CHEBI:15378"/>
        <dbReference type="ChEBI" id="CHEBI:28868"/>
        <dbReference type="ChEBI" id="CHEBI:136853"/>
        <dbReference type="ChEBI" id="CHEBI:140675"/>
        <dbReference type="EC" id="3.1.1.77"/>
    </reaction>
</comment>
<keyword evidence="5" id="KW-1185">Reference proteome</keyword>
<keyword evidence="1" id="KW-0998">Cell outer membrane</keyword>
<evidence type="ECO:0000313" key="5">
    <source>
        <dbReference type="Proteomes" id="UP000552954"/>
    </source>
</evidence>
<evidence type="ECO:0000256" key="2">
    <source>
        <dbReference type="PIRSR" id="PIRSR029681-2"/>
    </source>
</evidence>
<feature type="signal peptide" evidence="3">
    <location>
        <begin position="1"/>
        <end position="35"/>
    </location>
</feature>
<feature type="site" description="Critical for activity" evidence="2">
    <location>
        <position position="176"/>
    </location>
</feature>
<dbReference type="RefSeq" id="WP_171556456.1">
    <property type="nucleotide sequence ID" value="NZ_JABFCS010000001.1"/>
</dbReference>
<organism evidence="4 5">
    <name type="scientific">Ramlibacter montanisoli</name>
    <dbReference type="NCBI Taxonomy" id="2732512"/>
    <lineage>
        <taxon>Bacteria</taxon>
        <taxon>Pseudomonadati</taxon>
        <taxon>Pseudomonadota</taxon>
        <taxon>Betaproteobacteria</taxon>
        <taxon>Burkholderiales</taxon>
        <taxon>Comamonadaceae</taxon>
        <taxon>Ramlibacter</taxon>
    </lineage>
</organism>
<evidence type="ECO:0000256" key="3">
    <source>
        <dbReference type="SAM" id="SignalP"/>
    </source>
</evidence>
<keyword evidence="3" id="KW-0732">Signal</keyword>
<comment type="subunit">
    <text evidence="1">Homodimer.</text>
</comment>
<dbReference type="AlphaFoldDB" id="A0A849KCR6"/>
<dbReference type="InterPro" id="IPR018550">
    <property type="entry name" value="Lipid-A_deacylase-rel"/>
</dbReference>
<evidence type="ECO:0000313" key="4">
    <source>
        <dbReference type="EMBL" id="NNU42053.1"/>
    </source>
</evidence>
<comment type="caution">
    <text evidence="4">The sequence shown here is derived from an EMBL/GenBank/DDBJ whole genome shotgun (WGS) entry which is preliminary data.</text>
</comment>